<dbReference type="STRING" id="1409788.NC99_30780"/>
<accession>A0A0L8V6H6</accession>
<organism evidence="1 2">
    <name type="scientific">Sunxiuqinia dokdonensis</name>
    <dbReference type="NCBI Taxonomy" id="1409788"/>
    <lineage>
        <taxon>Bacteria</taxon>
        <taxon>Pseudomonadati</taxon>
        <taxon>Bacteroidota</taxon>
        <taxon>Bacteroidia</taxon>
        <taxon>Marinilabiliales</taxon>
        <taxon>Prolixibacteraceae</taxon>
        <taxon>Sunxiuqinia</taxon>
    </lineage>
</organism>
<protein>
    <submittedName>
        <fullName evidence="1">Uncharacterized protein</fullName>
    </submittedName>
</protein>
<evidence type="ECO:0000313" key="2">
    <source>
        <dbReference type="Proteomes" id="UP000036958"/>
    </source>
</evidence>
<name>A0A0L8V6H6_9BACT</name>
<gene>
    <name evidence="1" type="ORF">NC99_30780</name>
</gene>
<comment type="caution">
    <text evidence="1">The sequence shown here is derived from an EMBL/GenBank/DDBJ whole genome shotgun (WGS) entry which is preliminary data.</text>
</comment>
<dbReference type="AlphaFoldDB" id="A0A0L8V6H6"/>
<keyword evidence="2" id="KW-1185">Reference proteome</keyword>
<sequence>MAKKELYHEITEVFNNDLKDWNNYFYQNDIDKLDEKVQVCFIVNGDQSLSLVRVKSKDGAATDYVKHVFKTRKIEADKVLVGKAYIFNMDLRYEAW</sequence>
<dbReference type="Proteomes" id="UP000036958">
    <property type="component" value="Unassembled WGS sequence"/>
</dbReference>
<dbReference type="EMBL" id="LGIA01000171">
    <property type="protein sequence ID" value="KOH44085.1"/>
    <property type="molecule type" value="Genomic_DNA"/>
</dbReference>
<reference evidence="2" key="1">
    <citation type="submission" date="2015-07" db="EMBL/GenBank/DDBJ databases">
        <title>Genome sequencing of Sunxiuqinia dokdonensis strain SK.</title>
        <authorList>
            <person name="Ahn S."/>
            <person name="Kim B.-C."/>
        </authorList>
    </citation>
    <scope>NUCLEOTIDE SEQUENCE [LARGE SCALE GENOMIC DNA]</scope>
    <source>
        <strain evidence="2">SK</strain>
    </source>
</reference>
<proteinExistence type="predicted"/>
<evidence type="ECO:0000313" key="1">
    <source>
        <dbReference type="EMBL" id="KOH44085.1"/>
    </source>
</evidence>